<comment type="caution">
    <text evidence="2">The sequence shown here is derived from an EMBL/GenBank/DDBJ whole genome shotgun (WGS) entry which is preliminary data.</text>
</comment>
<sequence length="162" mass="17313">MYPPPPPPNSSSTPSGYGGEREYERGYERESYQREAEYDSYEQHSAPLPRGAPAYVQVVSGSVKGASVSPRHHPYALPGRGPPPTTSNVRRASGRRRASVTSVSSGSEGSRSPVVRSATLRGEGGEGWEGYGGEVGREGVYRSPYVVVGEARAGNFVHSDTI</sequence>
<name>A0A8H5FGF4_9AGAR</name>
<evidence type="ECO:0000256" key="1">
    <source>
        <dbReference type="SAM" id="MobiDB-lite"/>
    </source>
</evidence>
<reference evidence="2 3" key="1">
    <citation type="journal article" date="2020" name="ISME J.">
        <title>Uncovering the hidden diversity of litter-decomposition mechanisms in mushroom-forming fungi.</title>
        <authorList>
            <person name="Floudas D."/>
            <person name="Bentzer J."/>
            <person name="Ahren D."/>
            <person name="Johansson T."/>
            <person name="Persson P."/>
            <person name="Tunlid A."/>
        </authorList>
    </citation>
    <scope>NUCLEOTIDE SEQUENCE [LARGE SCALE GENOMIC DNA]</scope>
    <source>
        <strain evidence="2 3">CBS 175.51</strain>
    </source>
</reference>
<feature type="compositionally biased region" description="Gly residues" evidence="1">
    <location>
        <begin position="125"/>
        <end position="134"/>
    </location>
</feature>
<protein>
    <submittedName>
        <fullName evidence="2">Uncharacterized protein</fullName>
    </submittedName>
</protein>
<feature type="compositionally biased region" description="Basic and acidic residues" evidence="1">
    <location>
        <begin position="19"/>
        <end position="37"/>
    </location>
</feature>
<feature type="region of interest" description="Disordered" evidence="1">
    <location>
        <begin position="65"/>
        <end position="134"/>
    </location>
</feature>
<evidence type="ECO:0000313" key="3">
    <source>
        <dbReference type="Proteomes" id="UP000541558"/>
    </source>
</evidence>
<feature type="region of interest" description="Disordered" evidence="1">
    <location>
        <begin position="1"/>
        <end position="53"/>
    </location>
</feature>
<proteinExistence type="predicted"/>
<feature type="compositionally biased region" description="Low complexity" evidence="1">
    <location>
        <begin position="99"/>
        <end position="117"/>
    </location>
</feature>
<dbReference type="EMBL" id="JAACJK010000061">
    <property type="protein sequence ID" value="KAF5335533.1"/>
    <property type="molecule type" value="Genomic_DNA"/>
</dbReference>
<organism evidence="2 3">
    <name type="scientific">Ephemerocybe angulata</name>
    <dbReference type="NCBI Taxonomy" id="980116"/>
    <lineage>
        <taxon>Eukaryota</taxon>
        <taxon>Fungi</taxon>
        <taxon>Dikarya</taxon>
        <taxon>Basidiomycota</taxon>
        <taxon>Agaricomycotina</taxon>
        <taxon>Agaricomycetes</taxon>
        <taxon>Agaricomycetidae</taxon>
        <taxon>Agaricales</taxon>
        <taxon>Agaricineae</taxon>
        <taxon>Psathyrellaceae</taxon>
        <taxon>Ephemerocybe</taxon>
    </lineage>
</organism>
<dbReference type="AlphaFoldDB" id="A0A8H5FGF4"/>
<keyword evidence="3" id="KW-1185">Reference proteome</keyword>
<dbReference type="Proteomes" id="UP000541558">
    <property type="component" value="Unassembled WGS sequence"/>
</dbReference>
<accession>A0A8H5FGF4</accession>
<gene>
    <name evidence="2" type="ORF">D9611_012147</name>
</gene>
<evidence type="ECO:0000313" key="2">
    <source>
        <dbReference type="EMBL" id="KAF5335533.1"/>
    </source>
</evidence>